<reference evidence="3" key="1">
    <citation type="journal article" date="2014" name="Int. J. Syst. Evol. Microbiol.">
        <title>Complete genome of a new Firmicutes species belonging to the dominant human colonic microbiota ('Ruminococcus bicirculans') reveals two chromosomes and a selective capacity to utilize plant glucans.</title>
        <authorList>
            <consortium name="NISC Comparative Sequencing Program"/>
            <person name="Wegmann U."/>
            <person name="Louis P."/>
            <person name="Goesmann A."/>
            <person name="Henrissat B."/>
            <person name="Duncan S.H."/>
            <person name="Flint H.J."/>
        </authorList>
    </citation>
    <scope>NUCLEOTIDE SEQUENCE</scope>
    <source>
        <strain evidence="3">JCM 15899</strain>
    </source>
</reference>
<dbReference type="InterPro" id="IPR011010">
    <property type="entry name" value="DNA_brk_join_enz"/>
</dbReference>
<gene>
    <name evidence="3" type="ORF">ACFQGD_12705</name>
    <name evidence="4" type="ORF">ACFQGD_17955</name>
</gene>
<dbReference type="PROSITE" id="PS51898">
    <property type="entry name" value="TYR_RECOMBINASE"/>
    <property type="match status" value="1"/>
</dbReference>
<dbReference type="InterPro" id="IPR002104">
    <property type="entry name" value="Integrase_catalytic"/>
</dbReference>
<name>A0ABW2BY53_9PSEU</name>
<comment type="caution">
    <text evidence="3">The sequence shown here is derived from an EMBL/GenBank/DDBJ whole genome shotgun (WGS) entry which is preliminary data.</text>
</comment>
<evidence type="ECO:0000313" key="5">
    <source>
        <dbReference type="Proteomes" id="UP001596337"/>
    </source>
</evidence>
<keyword evidence="5" id="KW-1185">Reference proteome</keyword>
<evidence type="ECO:0000313" key="3">
    <source>
        <dbReference type="EMBL" id="MFC6868006.1"/>
    </source>
</evidence>
<protein>
    <submittedName>
        <fullName evidence="3">Tyrosine-type recombinase/integrase</fullName>
    </submittedName>
</protein>
<dbReference type="CDD" id="cd00397">
    <property type="entry name" value="DNA_BRE_C"/>
    <property type="match status" value="1"/>
</dbReference>
<proteinExistence type="predicted"/>
<sequence>MTAVIERVQESVWMKRRAAGRTRFPARPAAEAWDATQQPRDVVLARLTAPPFVQHKPNSQKVRASGLRLLLDWLEEQPGTTWQQRWLASGAEQAGADWRKVTAAWLRARSEPAQWRQWALSGAVIVATCGDIIRPSLSWLAGGSTGRGALVRNMARSRDVEGFARLRAMCDTDADLSPAETKRTLYRSANILAAKGGTLSDVAVGDVLELLDTENDVLVKRAAGTTAFYRTLHRMGILEPDAPSSLRELRTLGQLTPAELVDRYQLTCRSVRDLLVAYLCERQPTLDYASVKSLAHYLVGLFWADIERHHPGIDSLNLPAEVAAAWKERLRSKTTRVRTDSGTNSDVRVPRISYRESLMPVRALYLDLACWAVEDPARWGPWVAPSPVSAQEIEVRKAKRRHKSRMDARTRERLPVLPKLIHSVDQHRKDAEALLHAGRNAGPGDTFTAAGQTLVRADTPHARAGKVWVEDPDTGQREDLVLAEDYAFWTWAAVEVLRATGVRIEELLELSHHSLVQYRLPTTGELVPLLQIAPSKTDTERLLLVSPELADVLAAIIGRIRNESGAIPLVTAYDHECVWRDPAPLLFQRRVNIEHRALTPDFVRKLLSKALARTDLTEPDGSPLRYTPHDFRRLFITDAVLNGLPPHIAQVIAGHRDINVTLGYKNPRELHPTGEKLRVAC</sequence>
<evidence type="ECO:0000259" key="2">
    <source>
        <dbReference type="PROSITE" id="PS51898"/>
    </source>
</evidence>
<dbReference type="Gene3D" id="1.10.443.10">
    <property type="entry name" value="Intergrase catalytic core"/>
    <property type="match status" value="1"/>
</dbReference>
<feature type="domain" description="Tyr recombinase" evidence="2">
    <location>
        <begin position="470"/>
        <end position="681"/>
    </location>
</feature>
<organism evidence="3 5">
    <name type="scientific">Haloechinothrix salitolerans</name>
    <dbReference type="NCBI Taxonomy" id="926830"/>
    <lineage>
        <taxon>Bacteria</taxon>
        <taxon>Bacillati</taxon>
        <taxon>Actinomycetota</taxon>
        <taxon>Actinomycetes</taxon>
        <taxon>Pseudonocardiales</taxon>
        <taxon>Pseudonocardiaceae</taxon>
        <taxon>Haloechinothrix</taxon>
    </lineage>
</organism>
<keyword evidence="1" id="KW-0233">DNA recombination</keyword>
<dbReference type="Pfam" id="PF00589">
    <property type="entry name" value="Phage_integrase"/>
    <property type="match status" value="1"/>
</dbReference>
<dbReference type="EMBL" id="JBHSXX010000001">
    <property type="protein sequence ID" value="MFC6868006.1"/>
    <property type="molecule type" value="Genomic_DNA"/>
</dbReference>
<reference evidence="5" key="2">
    <citation type="journal article" date="2019" name="Int. J. Syst. Evol. Microbiol.">
        <title>The Global Catalogue of Microorganisms (GCM) 10K type strain sequencing project: providing services to taxonomists for standard genome sequencing and annotation.</title>
        <authorList>
            <consortium name="The Broad Institute Genomics Platform"/>
            <consortium name="The Broad Institute Genome Sequencing Center for Infectious Disease"/>
            <person name="Wu L."/>
            <person name="Ma J."/>
        </authorList>
    </citation>
    <scope>NUCLEOTIDE SEQUENCE [LARGE SCALE GENOMIC DNA]</scope>
    <source>
        <strain evidence="5">KCTC 32255</strain>
    </source>
</reference>
<evidence type="ECO:0000313" key="4">
    <source>
        <dbReference type="EMBL" id="MFC6869031.1"/>
    </source>
</evidence>
<dbReference type="SUPFAM" id="SSF56349">
    <property type="entry name" value="DNA breaking-rejoining enzymes"/>
    <property type="match status" value="1"/>
</dbReference>
<dbReference type="RefSeq" id="WP_345392809.1">
    <property type="nucleotide sequence ID" value="NZ_BAABLA010000013.1"/>
</dbReference>
<dbReference type="EMBL" id="JBHSXX010000001">
    <property type="protein sequence ID" value="MFC6869031.1"/>
    <property type="molecule type" value="Genomic_DNA"/>
</dbReference>
<evidence type="ECO:0000256" key="1">
    <source>
        <dbReference type="ARBA" id="ARBA00023172"/>
    </source>
</evidence>
<dbReference type="Proteomes" id="UP001596337">
    <property type="component" value="Unassembled WGS sequence"/>
</dbReference>
<accession>A0ABW2BY53</accession>
<reference evidence="3" key="3">
    <citation type="submission" date="2024-09" db="EMBL/GenBank/DDBJ databases">
        <authorList>
            <person name="Sun Q."/>
            <person name="Mori K."/>
        </authorList>
    </citation>
    <scope>NUCLEOTIDE SEQUENCE</scope>
    <source>
        <strain evidence="3">JCM 15899</strain>
    </source>
</reference>
<dbReference type="InterPro" id="IPR013762">
    <property type="entry name" value="Integrase-like_cat_sf"/>
</dbReference>